<dbReference type="SUPFAM" id="SSF53474">
    <property type="entry name" value="alpha/beta-Hydrolases"/>
    <property type="match status" value="1"/>
</dbReference>
<organism evidence="2 3">
    <name type="scientific">Pandoraea faecigallinarum</name>
    <dbReference type="NCBI Taxonomy" id="656179"/>
    <lineage>
        <taxon>Bacteria</taxon>
        <taxon>Pseudomonadati</taxon>
        <taxon>Pseudomonadota</taxon>
        <taxon>Betaproteobacteria</taxon>
        <taxon>Burkholderiales</taxon>
        <taxon>Burkholderiaceae</taxon>
        <taxon>Pandoraea</taxon>
    </lineage>
</organism>
<dbReference type="KEGG" id="pfg:AB870_25955"/>
<evidence type="ECO:0008006" key="4">
    <source>
        <dbReference type="Google" id="ProtNLM"/>
    </source>
</evidence>
<sequence>MSFAFSFGMDSSARHDGNAENEPFLIFRKHRPRAESLAFASAMCHAPGHEPGSYHARGVTIATTTLMHIPPRALSPTLYLNLFSPTAANKPVHDPTGDTLPDTAHIDTIDTTGIANVTGTAGTVGPIGTVEPIGTVGTVGTVDMLDMLDVHSRAMPSPWSEHACEHRLASDEWRRTLQRVGPRPRPDITPSTGIPRALHSHLRKLKQAWRDTVRHTTGATPAPVSSTDGRQQASAYRNVLSQMTPLVGADAAHDAAQKTSKLVHIAQHVDRIDAWIEARGHRDIPADLLEQRNVMAAALINYDVYFDHAVPQILPARVRRLESHDDNGPEQSGHFAAIYSDTLSCKIVVANRGTEMGIAGRAAIDWMQNVRQALGLASSQYTRAIGLARSLAWKYGATNLVFTGHSLGGGLATAQTSVVPGSSGLTFDSAGLHNRTVARHSASPAASRIKAYYVQGEALSLVQATVKSAEHLAMHTPFIGKAMGWASRLMIPRPVGQRIGLPAASPPAAPVACDEPASPIHDAAADTTSRTSPARGIRGAIGKHAMPEMIHALFDRLPKRKASRDDMCGVRGVTS</sequence>
<name>A0A173GZW3_9BURK</name>
<dbReference type="Gene3D" id="3.40.50.1820">
    <property type="entry name" value="alpha/beta hydrolase"/>
    <property type="match status" value="1"/>
</dbReference>
<keyword evidence="3" id="KW-1185">Reference proteome</keyword>
<protein>
    <recommendedName>
        <fullName evidence="4">Fungal lipase-like domain-containing protein</fullName>
    </recommendedName>
</protein>
<reference evidence="2" key="1">
    <citation type="submission" date="2016-06" db="EMBL/GenBank/DDBJ databases">
        <title>Complete Genome Sequence of Pandoraea faecigallinarum DSM-23572.</title>
        <authorList>
            <person name="Yong D."/>
            <person name="Ee R."/>
            <person name="Lim Y.-L."/>
            <person name="Yin W.-F."/>
            <person name="Chan K.-G."/>
        </authorList>
    </citation>
    <scope>NUCLEOTIDE SEQUENCE</scope>
    <source>
        <strain evidence="2">DSM 23572</strain>
    </source>
</reference>
<accession>A0A173GZW3</accession>
<dbReference type="STRING" id="656179.AB870_25955"/>
<evidence type="ECO:0000313" key="2">
    <source>
        <dbReference type="EMBL" id="ANI21740.1"/>
    </source>
</evidence>
<dbReference type="AlphaFoldDB" id="A0A173GZW3"/>
<evidence type="ECO:0000313" key="3">
    <source>
        <dbReference type="Proteomes" id="UP000035651"/>
    </source>
</evidence>
<gene>
    <name evidence="2" type="ORF">AB870_25955</name>
</gene>
<feature type="region of interest" description="Disordered" evidence="1">
    <location>
        <begin position="506"/>
        <end position="534"/>
    </location>
</feature>
<dbReference type="Proteomes" id="UP000035651">
    <property type="component" value="Chromosome"/>
</dbReference>
<dbReference type="Pfam" id="PF26363">
    <property type="entry name" value="Phospholipase-like"/>
    <property type="match status" value="1"/>
</dbReference>
<proteinExistence type="predicted"/>
<dbReference type="EMBL" id="CP011807">
    <property type="protein sequence ID" value="ANI21740.1"/>
    <property type="molecule type" value="Genomic_DNA"/>
</dbReference>
<evidence type="ECO:0000256" key="1">
    <source>
        <dbReference type="SAM" id="MobiDB-lite"/>
    </source>
</evidence>
<dbReference type="InterPro" id="IPR029058">
    <property type="entry name" value="AB_hydrolase_fold"/>
</dbReference>